<dbReference type="EMBL" id="CP016616">
    <property type="protein sequence ID" value="ANY80508.1"/>
    <property type="molecule type" value="Genomic_DNA"/>
</dbReference>
<organism evidence="2">
    <name type="scientific">Microvirga ossetica</name>
    <dbReference type="NCBI Taxonomy" id="1882682"/>
    <lineage>
        <taxon>Bacteria</taxon>
        <taxon>Pseudomonadati</taxon>
        <taxon>Pseudomonadota</taxon>
        <taxon>Alphaproteobacteria</taxon>
        <taxon>Hyphomicrobiales</taxon>
        <taxon>Methylobacteriaceae</taxon>
        <taxon>Microvirga</taxon>
    </lineage>
</organism>
<dbReference type="OrthoDB" id="8019848at2"/>
<sequence length="100" mass="11250">MFTLTISDKPVAITNAEEDEARELLMSDDFKEDLKVLESDGAPLWDGFATLSVRAATDEEKAEFEDADFDDDEDDDDEDEGPYIMFLVDVTDPFEAEDEA</sequence>
<evidence type="ECO:0000256" key="1">
    <source>
        <dbReference type="SAM" id="MobiDB-lite"/>
    </source>
</evidence>
<evidence type="ECO:0000313" key="2">
    <source>
        <dbReference type="EMBL" id="ANY80508.1"/>
    </source>
</evidence>
<accession>A0A1B2EKJ9</accession>
<name>A0A1B2EKJ9_9HYPH</name>
<dbReference type="AlphaFoldDB" id="A0A1B2EKJ9"/>
<proteinExistence type="predicted"/>
<evidence type="ECO:0008006" key="3">
    <source>
        <dbReference type="Google" id="ProtNLM"/>
    </source>
</evidence>
<protein>
    <recommendedName>
        <fullName evidence="3">Glutamine amidotransferase</fullName>
    </recommendedName>
</protein>
<reference evidence="2" key="1">
    <citation type="submission" date="2016-07" db="EMBL/GenBank/DDBJ databases">
        <title>Microvirga ossetica sp. nov. a new species of rhizobia isolated from root nodules of the legume species Vicia alpestris Steven originated from North Ossetia region in the Caucasus.</title>
        <authorList>
            <person name="Safronova V.I."/>
            <person name="Kuznetsova I.G."/>
            <person name="Sazanova A.L."/>
            <person name="Belimov A."/>
            <person name="Andronov E."/>
            <person name="Osledkin Y.S."/>
            <person name="Onishchuk O.P."/>
            <person name="Kurchak O.N."/>
            <person name="Shaposhnikov A.I."/>
            <person name="Willems A."/>
            <person name="Tikhonovich I.A."/>
        </authorList>
    </citation>
    <scope>NUCLEOTIDE SEQUENCE [LARGE SCALE GENOMIC DNA]</scope>
    <source>
        <strain evidence="2">V5/3M</strain>
    </source>
</reference>
<dbReference type="RefSeq" id="WP_099511502.1">
    <property type="nucleotide sequence ID" value="NZ_CP016616.1"/>
</dbReference>
<feature type="region of interest" description="Disordered" evidence="1">
    <location>
        <begin position="59"/>
        <end position="83"/>
    </location>
</feature>
<dbReference type="KEGG" id="moc:BB934_21640"/>
<gene>
    <name evidence="2" type="ORF">BB934_21640</name>
</gene>
<feature type="compositionally biased region" description="Acidic residues" evidence="1">
    <location>
        <begin position="60"/>
        <end position="81"/>
    </location>
</feature>